<comment type="caution">
    <text evidence="3">The sequence shown here is derived from an EMBL/GenBank/DDBJ whole genome shotgun (WGS) entry which is preliminary data.</text>
</comment>
<dbReference type="AlphaFoldDB" id="A0AA39UZT0"/>
<evidence type="ECO:0000313" key="3">
    <source>
        <dbReference type="EMBL" id="KAK0510087.1"/>
    </source>
</evidence>
<name>A0AA39UZT0_9LECA</name>
<accession>A0AA39UZT0</accession>
<organism evidence="3 4">
    <name type="scientific">Cladonia borealis</name>
    <dbReference type="NCBI Taxonomy" id="184061"/>
    <lineage>
        <taxon>Eukaryota</taxon>
        <taxon>Fungi</taxon>
        <taxon>Dikarya</taxon>
        <taxon>Ascomycota</taxon>
        <taxon>Pezizomycotina</taxon>
        <taxon>Lecanoromycetes</taxon>
        <taxon>OSLEUM clade</taxon>
        <taxon>Lecanoromycetidae</taxon>
        <taxon>Lecanorales</taxon>
        <taxon>Lecanorineae</taxon>
        <taxon>Cladoniaceae</taxon>
        <taxon>Cladonia</taxon>
    </lineage>
</organism>
<keyword evidence="4" id="KW-1185">Reference proteome</keyword>
<evidence type="ECO:0000256" key="2">
    <source>
        <dbReference type="SAM" id="Phobius"/>
    </source>
</evidence>
<proteinExistence type="predicted"/>
<evidence type="ECO:0000313" key="4">
    <source>
        <dbReference type="Proteomes" id="UP001166286"/>
    </source>
</evidence>
<keyword evidence="2" id="KW-1133">Transmembrane helix</keyword>
<sequence length="229" mass="25478">MVSTRAHKSEFPPPDATPSKALTRSPRSRSKWQHVPSPIALLWLLVSLPLVIWDTGYVLLRPHSMPGGWAHAPIWKPYELYGKVDYMYGWKAYNERNGFTAAQGALNMVETVGYLGYLWVVWDYGEGEKRAVGGGWGGVACLVGFALCVMTVSKTVLYWLNEYYSGFENIGHNDPMSLIFLWLIPNGAWLVLPSYMGYLLARDILHGLAIASGDASSKPARAAEPIKDE</sequence>
<protein>
    <recommendedName>
        <fullName evidence="5">EXPERA domain-containing protein</fullName>
    </recommendedName>
</protein>
<feature type="transmembrane region" description="Helical" evidence="2">
    <location>
        <begin position="39"/>
        <end position="60"/>
    </location>
</feature>
<keyword evidence="2" id="KW-0812">Transmembrane</keyword>
<feature type="transmembrane region" description="Helical" evidence="2">
    <location>
        <begin position="179"/>
        <end position="201"/>
    </location>
</feature>
<reference evidence="3" key="1">
    <citation type="submission" date="2023-03" db="EMBL/GenBank/DDBJ databases">
        <title>Complete genome of Cladonia borealis.</title>
        <authorList>
            <person name="Park H."/>
        </authorList>
    </citation>
    <scope>NUCLEOTIDE SEQUENCE</scope>
    <source>
        <strain evidence="3">ANT050790</strain>
    </source>
</reference>
<dbReference type="Proteomes" id="UP001166286">
    <property type="component" value="Unassembled WGS sequence"/>
</dbReference>
<feature type="transmembrane region" description="Helical" evidence="2">
    <location>
        <begin position="139"/>
        <end position="159"/>
    </location>
</feature>
<feature type="region of interest" description="Disordered" evidence="1">
    <location>
        <begin position="1"/>
        <end position="29"/>
    </location>
</feature>
<evidence type="ECO:0000256" key="1">
    <source>
        <dbReference type="SAM" id="MobiDB-lite"/>
    </source>
</evidence>
<gene>
    <name evidence="3" type="ORF">JMJ35_007481</name>
</gene>
<dbReference type="PANTHER" id="PTHR37919">
    <property type="entry name" value="PROTEIN CBG05606"/>
    <property type="match status" value="1"/>
</dbReference>
<keyword evidence="2" id="KW-0472">Membrane</keyword>
<evidence type="ECO:0008006" key="5">
    <source>
        <dbReference type="Google" id="ProtNLM"/>
    </source>
</evidence>
<dbReference type="PANTHER" id="PTHR37919:SF2">
    <property type="entry name" value="EXPERA DOMAIN-CONTAINING PROTEIN"/>
    <property type="match status" value="1"/>
</dbReference>
<dbReference type="EMBL" id="JAFEKC020000017">
    <property type="protein sequence ID" value="KAK0510087.1"/>
    <property type="molecule type" value="Genomic_DNA"/>
</dbReference>